<gene>
    <name evidence="5" type="primary">Vigan.04G010000</name>
    <name evidence="5" type="ORF">VIGAN_04010000</name>
</gene>
<dbReference type="GO" id="GO:0008289">
    <property type="term" value="F:lipid binding"/>
    <property type="evidence" value="ECO:0007669"/>
    <property type="project" value="UniProtKB-KW"/>
</dbReference>
<evidence type="ECO:0000256" key="1">
    <source>
        <dbReference type="ARBA" id="ARBA00022448"/>
    </source>
</evidence>
<dbReference type="Gene3D" id="1.10.110.10">
    <property type="entry name" value="Plant lipid-transfer and hydrophobic proteins"/>
    <property type="match status" value="1"/>
</dbReference>
<protein>
    <recommendedName>
        <fullName evidence="4">Bifunctional inhibitor/plant lipid transfer protein/seed storage helical domain-containing protein</fullName>
    </recommendedName>
</protein>
<feature type="domain" description="Bifunctional inhibitor/plant lipid transfer protein/seed storage helical" evidence="4">
    <location>
        <begin position="20"/>
        <end position="79"/>
    </location>
</feature>
<dbReference type="SUPFAM" id="SSF47699">
    <property type="entry name" value="Bifunctional inhibitor/lipid-transfer protein/seed storage 2S albumin"/>
    <property type="match status" value="1"/>
</dbReference>
<dbReference type="AlphaFoldDB" id="A0A0S3RRG1"/>
<keyword evidence="2" id="KW-0446">Lipid-binding</keyword>
<feature type="signal peptide" evidence="3">
    <location>
        <begin position="1"/>
        <end position="27"/>
    </location>
</feature>
<dbReference type="Pfam" id="PF14368">
    <property type="entry name" value="LTP_2"/>
    <property type="match status" value="1"/>
</dbReference>
<dbReference type="Proteomes" id="UP000291084">
    <property type="component" value="Chromosome 4"/>
</dbReference>
<keyword evidence="6" id="KW-1185">Reference proteome</keyword>
<reference evidence="5 6" key="1">
    <citation type="journal article" date="2015" name="Sci. Rep.">
        <title>The power of single molecule real-time sequencing technology in the de novo assembly of a eukaryotic genome.</title>
        <authorList>
            <person name="Sakai H."/>
            <person name="Naito K."/>
            <person name="Ogiso-Tanaka E."/>
            <person name="Takahashi Y."/>
            <person name="Iseki K."/>
            <person name="Muto C."/>
            <person name="Satou K."/>
            <person name="Teruya K."/>
            <person name="Shiroma A."/>
            <person name="Shimoji M."/>
            <person name="Hirano T."/>
            <person name="Itoh T."/>
            <person name="Kaga A."/>
            <person name="Tomooka N."/>
        </authorList>
    </citation>
    <scope>NUCLEOTIDE SEQUENCE [LARGE SCALE GENOMIC DNA]</scope>
    <source>
        <strain evidence="6">cv. Shumari</strain>
    </source>
</reference>
<dbReference type="InterPro" id="IPR036312">
    <property type="entry name" value="Bifun_inhib/LTP/seed_sf"/>
</dbReference>
<evidence type="ECO:0000313" key="6">
    <source>
        <dbReference type="Proteomes" id="UP000291084"/>
    </source>
</evidence>
<organism evidence="5 6">
    <name type="scientific">Vigna angularis var. angularis</name>
    <dbReference type="NCBI Taxonomy" id="157739"/>
    <lineage>
        <taxon>Eukaryota</taxon>
        <taxon>Viridiplantae</taxon>
        <taxon>Streptophyta</taxon>
        <taxon>Embryophyta</taxon>
        <taxon>Tracheophyta</taxon>
        <taxon>Spermatophyta</taxon>
        <taxon>Magnoliopsida</taxon>
        <taxon>eudicotyledons</taxon>
        <taxon>Gunneridae</taxon>
        <taxon>Pentapetalae</taxon>
        <taxon>rosids</taxon>
        <taxon>fabids</taxon>
        <taxon>Fabales</taxon>
        <taxon>Fabaceae</taxon>
        <taxon>Papilionoideae</taxon>
        <taxon>50 kb inversion clade</taxon>
        <taxon>NPAAA clade</taxon>
        <taxon>indigoferoid/millettioid clade</taxon>
        <taxon>Phaseoleae</taxon>
        <taxon>Vigna</taxon>
    </lineage>
</organism>
<proteinExistence type="predicted"/>
<feature type="chain" id="PRO_5006617320" description="Bifunctional inhibitor/plant lipid transfer protein/seed storage helical domain-containing protein" evidence="3">
    <location>
        <begin position="28"/>
        <end position="117"/>
    </location>
</feature>
<evidence type="ECO:0000256" key="3">
    <source>
        <dbReference type="SAM" id="SignalP"/>
    </source>
</evidence>
<accession>A0A0S3RRG1</accession>
<dbReference type="PANTHER" id="PTHR33214">
    <property type="entry name" value="BIFUNCTIONAL INHIBITOR/LIPID-TRANSFER PROTEIN/SEED STORAGE 2S ALBUMIN SUPERFAMILY PROTEIN"/>
    <property type="match status" value="1"/>
</dbReference>
<evidence type="ECO:0000256" key="2">
    <source>
        <dbReference type="ARBA" id="ARBA00023121"/>
    </source>
</evidence>
<keyword evidence="3" id="KW-0732">Signal</keyword>
<keyword evidence="1" id="KW-0813">Transport</keyword>
<evidence type="ECO:0000313" key="5">
    <source>
        <dbReference type="EMBL" id="BAT83007.1"/>
    </source>
</evidence>
<dbReference type="GO" id="GO:0006869">
    <property type="term" value="P:lipid transport"/>
    <property type="evidence" value="ECO:0007669"/>
    <property type="project" value="InterPro"/>
</dbReference>
<dbReference type="EMBL" id="AP015037">
    <property type="protein sequence ID" value="BAT83007.1"/>
    <property type="molecule type" value="Genomic_DNA"/>
</dbReference>
<dbReference type="InterPro" id="IPR033872">
    <property type="entry name" value="nsLTP2"/>
</dbReference>
<sequence length="117" mass="12198">MTMKKSVVSAVVLVALLLIDVGPLAQAACSASQLTPCIPAITSSSPPSSTCCAKLNEQKPCLCGYLKNPALKQPSKITYAGVRVAAGERDTSTTYVATAKRDTSPTDARCHAAWSLE</sequence>
<dbReference type="InterPro" id="IPR016140">
    <property type="entry name" value="Bifunc_inhib/LTP/seed_store"/>
</dbReference>
<dbReference type="PANTHER" id="PTHR33214:SF51">
    <property type="entry name" value="BIFUNCTIONAL INHIBITOR_PLANT LIPID TRANSFER PROTEIN_SEED STORAGE HELICAL DOMAIN-CONTAINING PROTEIN"/>
    <property type="match status" value="1"/>
</dbReference>
<name>A0A0S3RRG1_PHAAN</name>
<evidence type="ECO:0000259" key="4">
    <source>
        <dbReference type="Pfam" id="PF14368"/>
    </source>
</evidence>